<evidence type="ECO:0000313" key="4">
    <source>
        <dbReference type="EMBL" id="MFD1486359.1"/>
    </source>
</evidence>
<dbReference type="Proteomes" id="UP001597252">
    <property type="component" value="Unassembled WGS sequence"/>
</dbReference>
<sequence length="159" mass="18609">INAILDFKQGLGIVKIMRKYGITGTATVYEWIRRFNEMGIQGLSDQRLCRTNYDYSYKIKVIKWRAKTGASLPVTARHYQISHPALIYQWEQALKAGRLQPSKGRSRGMPDKPDAQRQNKTNKQLQEENDYLRVRIAYLEKLHALAQKKKKFQTKRKPN</sequence>
<feature type="region of interest" description="Disordered" evidence="2">
    <location>
        <begin position="99"/>
        <end position="128"/>
    </location>
</feature>
<dbReference type="SUPFAM" id="SSF48295">
    <property type="entry name" value="TrpR-like"/>
    <property type="match status" value="1"/>
</dbReference>
<name>A0ABW4E9I7_9LACO</name>
<organism evidence="4 5">
    <name type="scientific">Lacticaseibacillus baoqingensis</name>
    <dbReference type="NCBI Taxonomy" id="2486013"/>
    <lineage>
        <taxon>Bacteria</taxon>
        <taxon>Bacillati</taxon>
        <taxon>Bacillota</taxon>
        <taxon>Bacilli</taxon>
        <taxon>Lactobacillales</taxon>
        <taxon>Lactobacillaceae</taxon>
        <taxon>Lacticaseibacillus</taxon>
    </lineage>
</organism>
<evidence type="ECO:0000259" key="3">
    <source>
        <dbReference type="Pfam" id="PF13518"/>
    </source>
</evidence>
<feature type="domain" description="Insertion element IS150 protein InsJ-like helix-turn-helix" evidence="3">
    <location>
        <begin position="2"/>
        <end position="47"/>
    </location>
</feature>
<evidence type="ECO:0000256" key="1">
    <source>
        <dbReference type="ARBA" id="ARBA00038232"/>
    </source>
</evidence>
<dbReference type="RefSeq" id="WP_379896860.1">
    <property type="nucleotide sequence ID" value="NZ_JBHTON010000071.1"/>
</dbReference>
<proteinExistence type="inferred from homology"/>
<dbReference type="InterPro" id="IPR055247">
    <property type="entry name" value="InsJ-like_HTH"/>
</dbReference>
<reference evidence="5" key="1">
    <citation type="journal article" date="2019" name="Int. J. Syst. Evol. Microbiol.">
        <title>The Global Catalogue of Microorganisms (GCM) 10K type strain sequencing project: providing services to taxonomists for standard genome sequencing and annotation.</title>
        <authorList>
            <consortium name="The Broad Institute Genomics Platform"/>
            <consortium name="The Broad Institute Genome Sequencing Center for Infectious Disease"/>
            <person name="Wu L."/>
            <person name="Ma J."/>
        </authorList>
    </citation>
    <scope>NUCLEOTIDE SEQUENCE [LARGE SCALE GENOMIC DNA]</scope>
    <source>
        <strain evidence="5">CCM 8903</strain>
    </source>
</reference>
<comment type="similarity">
    <text evidence="1">Belongs to the IS150/IS1296 orfA family.</text>
</comment>
<feature type="compositionally biased region" description="Basic and acidic residues" evidence="2">
    <location>
        <begin position="108"/>
        <end position="117"/>
    </location>
</feature>
<dbReference type="SUPFAM" id="SSF46689">
    <property type="entry name" value="Homeodomain-like"/>
    <property type="match status" value="1"/>
</dbReference>
<protein>
    <submittedName>
        <fullName evidence="4">Transposase</fullName>
    </submittedName>
</protein>
<feature type="domain" description="Insertion element IS150 protein InsJ-like helix-turn-helix" evidence="3">
    <location>
        <begin position="58"/>
        <end position="106"/>
    </location>
</feature>
<comment type="caution">
    <text evidence="4">The sequence shown here is derived from an EMBL/GenBank/DDBJ whole genome shotgun (WGS) entry which is preliminary data.</text>
</comment>
<dbReference type="EMBL" id="JBHTON010000071">
    <property type="protein sequence ID" value="MFD1486359.1"/>
    <property type="molecule type" value="Genomic_DNA"/>
</dbReference>
<dbReference type="InterPro" id="IPR009057">
    <property type="entry name" value="Homeodomain-like_sf"/>
</dbReference>
<evidence type="ECO:0000313" key="5">
    <source>
        <dbReference type="Proteomes" id="UP001597252"/>
    </source>
</evidence>
<dbReference type="InterPro" id="IPR010921">
    <property type="entry name" value="Trp_repressor/repl_initiator"/>
</dbReference>
<feature type="non-terminal residue" evidence="4">
    <location>
        <position position="1"/>
    </location>
</feature>
<gene>
    <name evidence="4" type="ORF">ACFQ5J_14110</name>
</gene>
<accession>A0ABW4E9I7</accession>
<dbReference type="Pfam" id="PF13518">
    <property type="entry name" value="HTH_28"/>
    <property type="match status" value="2"/>
</dbReference>
<dbReference type="PANTHER" id="PTHR33795">
    <property type="entry name" value="INSERTION ELEMENT IS150 PROTEIN INSJ"/>
    <property type="match status" value="1"/>
</dbReference>
<evidence type="ECO:0000256" key="2">
    <source>
        <dbReference type="SAM" id="MobiDB-lite"/>
    </source>
</evidence>
<dbReference type="InterPro" id="IPR052057">
    <property type="entry name" value="IS150/IS1296_orfA-like"/>
</dbReference>
<dbReference type="PANTHER" id="PTHR33795:SF1">
    <property type="entry name" value="INSERTION ELEMENT IS150 PROTEIN INSJ"/>
    <property type="match status" value="1"/>
</dbReference>
<keyword evidence="5" id="KW-1185">Reference proteome</keyword>